<dbReference type="AlphaFoldDB" id="A0A835DJN4"/>
<comment type="caution">
    <text evidence="1">The sequence shown here is derived from an EMBL/GenBank/DDBJ whole genome shotgun (WGS) entry which is preliminary data.</text>
</comment>
<keyword evidence="2" id="KW-1185">Reference proteome</keyword>
<evidence type="ECO:0000313" key="2">
    <source>
        <dbReference type="Proteomes" id="UP000655225"/>
    </source>
</evidence>
<reference evidence="1 2" key="1">
    <citation type="submission" date="2020-04" db="EMBL/GenBank/DDBJ databases">
        <title>Plant Genome Project.</title>
        <authorList>
            <person name="Zhang R.-G."/>
        </authorList>
    </citation>
    <scope>NUCLEOTIDE SEQUENCE [LARGE SCALE GENOMIC DNA]</scope>
    <source>
        <strain evidence="1">YNK0</strain>
        <tissue evidence="1">Leaf</tissue>
    </source>
</reference>
<organism evidence="1 2">
    <name type="scientific">Tetracentron sinense</name>
    <name type="common">Spur-leaf</name>
    <dbReference type="NCBI Taxonomy" id="13715"/>
    <lineage>
        <taxon>Eukaryota</taxon>
        <taxon>Viridiplantae</taxon>
        <taxon>Streptophyta</taxon>
        <taxon>Embryophyta</taxon>
        <taxon>Tracheophyta</taxon>
        <taxon>Spermatophyta</taxon>
        <taxon>Magnoliopsida</taxon>
        <taxon>Trochodendrales</taxon>
        <taxon>Trochodendraceae</taxon>
        <taxon>Tetracentron</taxon>
    </lineage>
</organism>
<accession>A0A835DJN4</accession>
<name>A0A835DJN4_TETSI</name>
<proteinExistence type="predicted"/>
<evidence type="ECO:0000313" key="1">
    <source>
        <dbReference type="EMBL" id="KAF8406078.1"/>
    </source>
</evidence>
<protein>
    <submittedName>
        <fullName evidence="1">Uncharacterized protein</fullName>
    </submittedName>
</protein>
<dbReference type="EMBL" id="JABCRI010000005">
    <property type="protein sequence ID" value="KAF8406078.1"/>
    <property type="molecule type" value="Genomic_DNA"/>
</dbReference>
<dbReference type="Proteomes" id="UP000655225">
    <property type="component" value="Unassembled WGS sequence"/>
</dbReference>
<sequence>MLQITLRRRHRSLAWRCFSCLQPVLQIGLHSAWCRDAVRVAKGGFRKKMSSGDYEMQKEVMGLIQGSDAWRQLGGGIMLFLNDRRGMDDHGPSVGGSGAGPMIEEVD</sequence>
<gene>
    <name evidence="1" type="ORF">HHK36_008158</name>
</gene>